<dbReference type="InterPro" id="IPR001357">
    <property type="entry name" value="BRCT_dom"/>
</dbReference>
<dbReference type="Pfam" id="PF00929">
    <property type="entry name" value="RNase_T"/>
    <property type="match status" value="1"/>
</dbReference>
<dbReference type="Proteomes" id="UP000737402">
    <property type="component" value="Unassembled WGS sequence"/>
</dbReference>
<keyword evidence="3" id="KW-1185">Reference proteome</keyword>
<dbReference type="PANTHER" id="PTHR30231">
    <property type="entry name" value="DNA POLYMERASE III SUBUNIT EPSILON"/>
    <property type="match status" value="1"/>
</dbReference>
<dbReference type="InterPro" id="IPR012337">
    <property type="entry name" value="RNaseH-like_sf"/>
</dbReference>
<dbReference type="GO" id="GO:0003887">
    <property type="term" value="F:DNA-directed DNA polymerase activity"/>
    <property type="evidence" value="ECO:0007669"/>
    <property type="project" value="UniProtKB-EC"/>
</dbReference>
<dbReference type="PROSITE" id="PS50172">
    <property type="entry name" value="BRCT"/>
    <property type="match status" value="1"/>
</dbReference>
<dbReference type="SUPFAM" id="SSF53098">
    <property type="entry name" value="Ribonuclease H-like"/>
    <property type="match status" value="1"/>
</dbReference>
<dbReference type="RefSeq" id="WP_204415201.1">
    <property type="nucleotide sequence ID" value="NZ_JAFBED010000003.1"/>
</dbReference>
<protein>
    <submittedName>
        <fullName evidence="2">DNA polymerase-3 subunit epsilon</fullName>
        <ecNumber evidence="2">2.7.7.7</ecNumber>
    </submittedName>
</protein>
<evidence type="ECO:0000313" key="2">
    <source>
        <dbReference type="EMBL" id="MBM7619925.1"/>
    </source>
</evidence>
<dbReference type="EC" id="2.7.7.7" evidence="2"/>
<dbReference type="CDD" id="cd06130">
    <property type="entry name" value="DNA_pol_III_epsilon_like"/>
    <property type="match status" value="1"/>
</dbReference>
<sequence length="324" mass="36025">MDFIALDFEIANNDLSSACSLGMVFVDQNRIVDEKYYLIQPPGLKVDKSFTKVHGLTEADLKDAPTFDEVWAEISGFFHSDTLVVAHNAYFDMSVLKSTLLHYSLEIPEFNYACSIPISTRGLNGFKVGGSLKARAEHFGVELDHHHNALSDSRACAEVVLRCVELRKRKSLQSFCSTYSSIPVKSFVDLKPQTSFYTKTKTRKSNVRKTFNSVSVSDITPSATEFDDKHPLFEKNLVFTGELTSIDRAEAMQLVVDKGAVIKSGVSGKTDYLIVGQQDPTIVGPDGLSTKERKAHELMKKESKIKVLKEEEFLKLIGTGSVSH</sequence>
<keyword evidence="2" id="KW-0808">Transferase</keyword>
<dbReference type="InterPro" id="IPR036420">
    <property type="entry name" value="BRCT_dom_sf"/>
</dbReference>
<dbReference type="EMBL" id="JAFBED010000003">
    <property type="protein sequence ID" value="MBM7619925.1"/>
    <property type="molecule type" value="Genomic_DNA"/>
</dbReference>
<evidence type="ECO:0000313" key="3">
    <source>
        <dbReference type="Proteomes" id="UP000737402"/>
    </source>
</evidence>
<reference evidence="2 3" key="1">
    <citation type="submission" date="2021-01" db="EMBL/GenBank/DDBJ databases">
        <title>Genomic Encyclopedia of Type Strains, Phase IV (KMG-IV): sequencing the most valuable type-strain genomes for metagenomic binning, comparative biology and taxonomic classification.</title>
        <authorList>
            <person name="Goeker M."/>
        </authorList>
    </citation>
    <scope>NUCLEOTIDE SEQUENCE [LARGE SCALE GENOMIC DNA]</scope>
    <source>
        <strain evidence="2 3">DSM 25879</strain>
    </source>
</reference>
<dbReference type="SMART" id="SM00479">
    <property type="entry name" value="EXOIII"/>
    <property type="match status" value="1"/>
</dbReference>
<dbReference type="InterPro" id="IPR013520">
    <property type="entry name" value="Ribonucl_H"/>
</dbReference>
<dbReference type="Gene3D" id="3.30.420.10">
    <property type="entry name" value="Ribonuclease H-like superfamily/Ribonuclease H"/>
    <property type="match status" value="1"/>
</dbReference>
<proteinExistence type="predicted"/>
<feature type="domain" description="BRCT" evidence="1">
    <location>
        <begin position="227"/>
        <end position="324"/>
    </location>
</feature>
<gene>
    <name evidence="2" type="ORF">JOC95_001777</name>
</gene>
<organism evidence="2 3">
    <name type="scientific">Sutcliffiella tianshenii</name>
    <dbReference type="NCBI Taxonomy" id="1463404"/>
    <lineage>
        <taxon>Bacteria</taxon>
        <taxon>Bacillati</taxon>
        <taxon>Bacillota</taxon>
        <taxon>Bacilli</taxon>
        <taxon>Bacillales</taxon>
        <taxon>Bacillaceae</taxon>
        <taxon>Sutcliffiella</taxon>
    </lineage>
</organism>
<dbReference type="CDD" id="cd17748">
    <property type="entry name" value="BRCT_DNA_ligase_like"/>
    <property type="match status" value="1"/>
</dbReference>
<dbReference type="InterPro" id="IPR036397">
    <property type="entry name" value="RNaseH_sf"/>
</dbReference>
<accession>A0ABS2P0G7</accession>
<dbReference type="SUPFAM" id="SSF52113">
    <property type="entry name" value="BRCT domain"/>
    <property type="match status" value="1"/>
</dbReference>
<keyword evidence="2" id="KW-0548">Nucleotidyltransferase</keyword>
<dbReference type="Gene3D" id="3.40.50.10190">
    <property type="entry name" value="BRCT domain"/>
    <property type="match status" value="1"/>
</dbReference>
<comment type="caution">
    <text evidence="2">The sequence shown here is derived from an EMBL/GenBank/DDBJ whole genome shotgun (WGS) entry which is preliminary data.</text>
</comment>
<dbReference type="PANTHER" id="PTHR30231:SF42">
    <property type="entry name" value="EXONUCLEASE"/>
    <property type="match status" value="1"/>
</dbReference>
<name>A0ABS2P0G7_9BACI</name>
<evidence type="ECO:0000259" key="1">
    <source>
        <dbReference type="PROSITE" id="PS50172"/>
    </source>
</evidence>
<dbReference type="Pfam" id="PF00533">
    <property type="entry name" value="BRCT"/>
    <property type="match status" value="1"/>
</dbReference>